<dbReference type="InterPro" id="IPR007195">
    <property type="entry name" value="TolB_N"/>
</dbReference>
<dbReference type="HAMAP" id="MF_00671">
    <property type="entry name" value="TolB"/>
    <property type="match status" value="1"/>
</dbReference>
<comment type="subunit">
    <text evidence="7">The Tol-Pal system is composed of five core proteins: the inner membrane proteins TolA, TolQ and TolR, the periplasmic protein TolB and the outer membrane protein Pal. They form a network linking the inner and outer membranes and the peptidoglycan layer.</text>
</comment>
<evidence type="ECO:0000313" key="9">
    <source>
        <dbReference type="EMBL" id="QEN01017.1"/>
    </source>
</evidence>
<name>A0A5C1Q002_9BURK</name>
<dbReference type="InterPro" id="IPR011042">
    <property type="entry name" value="6-blade_b-propeller_TolB-like"/>
</dbReference>
<accession>A0A5C1Q002</accession>
<dbReference type="GO" id="GO:0017038">
    <property type="term" value="P:protein import"/>
    <property type="evidence" value="ECO:0007669"/>
    <property type="project" value="InterPro"/>
</dbReference>
<dbReference type="PANTHER" id="PTHR36842">
    <property type="entry name" value="PROTEIN TOLB HOMOLOG"/>
    <property type="match status" value="1"/>
</dbReference>
<dbReference type="Pfam" id="PF07676">
    <property type="entry name" value="PD40"/>
    <property type="match status" value="5"/>
</dbReference>
<dbReference type="KEGG" id="snn:EWH46_09700"/>
<evidence type="ECO:0000256" key="7">
    <source>
        <dbReference type="HAMAP-Rule" id="MF_00671"/>
    </source>
</evidence>
<dbReference type="GO" id="GO:0051301">
    <property type="term" value="P:cell division"/>
    <property type="evidence" value="ECO:0007669"/>
    <property type="project" value="UniProtKB-UniRule"/>
</dbReference>
<reference evidence="9 10" key="1">
    <citation type="submission" date="2019-02" db="EMBL/GenBank/DDBJ databases">
        <title>Complete Genome Sequence and Methylome Analysis of Sphaerotilus natans subsp. sulfidivorans D-507.</title>
        <authorList>
            <person name="Fomenkov A."/>
            <person name="Gridneva E."/>
            <person name="Smolyakov D."/>
            <person name="Dubinina G."/>
            <person name="Vincze T."/>
            <person name="Grabovich M."/>
            <person name="Roberts R.J."/>
        </authorList>
    </citation>
    <scope>NUCLEOTIDE SEQUENCE [LARGE SCALE GENOMIC DNA]</scope>
    <source>
        <strain evidence="9 10">D-507</strain>
    </source>
</reference>
<keyword evidence="5 7" id="KW-0574">Periplasm</keyword>
<dbReference type="AlphaFoldDB" id="A0A5C1Q002"/>
<dbReference type="InterPro" id="IPR011659">
    <property type="entry name" value="WD40"/>
</dbReference>
<sequence length="438" mass="46675">MNPPMRFNDRRHFLHQAAAGCAVLGGLAAVPAAQAQFRVEISGIGASQIPVAIAPFRDEDRAAVPISQVIRADLERSGLFRIVPAAGEAIDELSRPDFPGWRNRGADALAGGSATRLADGRHDLRYRLWDVVKGADLLGQSLAVPREDLRRAAHRIADEIYQKLTGERGIFSTRIAYVSKSAGRYTLFVADADGEGAKVAVGGAQPIISPAWSPDGGNLAYVSFESGKPVVYVQDVSSGQRRVVASFKGSNSAPAWSPDGSQLAVTLTRDGNSEIYLVGRGGGGEPRRLTQASSIETEAAWSSDGRSIYFVSDRGGGPQIYRMSAAGGNAERVTFSGSYNISPALSPDGRWMAYITRNGGGSFRLQLMDLSSGTVTALTDTNDDESPSFAPNSRLIIYASRSGGRDVLMTTTLDGSIKARLSPPMVDVREPVWGPFGR</sequence>
<dbReference type="InterPro" id="IPR014167">
    <property type="entry name" value="Tol-Pal_TolB"/>
</dbReference>
<comment type="subcellular location">
    <subcellularLocation>
        <location evidence="1 7">Periplasm</location>
    </subcellularLocation>
</comment>
<comment type="similarity">
    <text evidence="2 7">Belongs to the TolB family.</text>
</comment>
<keyword evidence="4 7" id="KW-0732">Signal</keyword>
<evidence type="ECO:0000256" key="6">
    <source>
        <dbReference type="ARBA" id="ARBA00023306"/>
    </source>
</evidence>
<evidence type="ECO:0000256" key="5">
    <source>
        <dbReference type="ARBA" id="ARBA00022764"/>
    </source>
</evidence>
<dbReference type="PANTHER" id="PTHR36842:SF1">
    <property type="entry name" value="PROTEIN TOLB"/>
    <property type="match status" value="1"/>
</dbReference>
<evidence type="ECO:0000313" key="10">
    <source>
        <dbReference type="Proteomes" id="UP000323522"/>
    </source>
</evidence>
<dbReference type="RefSeq" id="WP_149503724.1">
    <property type="nucleotide sequence ID" value="NZ_CP035708.1"/>
</dbReference>
<dbReference type="SUPFAM" id="SSF69304">
    <property type="entry name" value="Tricorn protease N-terminal domain"/>
    <property type="match status" value="1"/>
</dbReference>
<evidence type="ECO:0000256" key="4">
    <source>
        <dbReference type="ARBA" id="ARBA00022729"/>
    </source>
</evidence>
<dbReference type="SUPFAM" id="SSF52964">
    <property type="entry name" value="TolB, N-terminal domain"/>
    <property type="match status" value="1"/>
</dbReference>
<keyword evidence="3 7" id="KW-0132">Cell division</keyword>
<evidence type="ECO:0000259" key="8">
    <source>
        <dbReference type="Pfam" id="PF04052"/>
    </source>
</evidence>
<dbReference type="Proteomes" id="UP000323522">
    <property type="component" value="Chromosome"/>
</dbReference>
<comment type="function">
    <text evidence="7">Part of the Tol-Pal system, which plays a role in outer membrane invagination during cell division and is important for maintaining outer membrane integrity.</text>
</comment>
<dbReference type="Gene3D" id="3.40.50.10070">
    <property type="entry name" value="TolB, N-terminal domain"/>
    <property type="match status" value="1"/>
</dbReference>
<dbReference type="Pfam" id="PF04052">
    <property type="entry name" value="TolB_N"/>
    <property type="match status" value="1"/>
</dbReference>
<dbReference type="NCBIfam" id="TIGR02800">
    <property type="entry name" value="propeller_TolB"/>
    <property type="match status" value="1"/>
</dbReference>
<evidence type="ECO:0000256" key="3">
    <source>
        <dbReference type="ARBA" id="ARBA00022618"/>
    </source>
</evidence>
<feature type="domain" description="TolB N-terminal" evidence="8">
    <location>
        <begin position="38"/>
        <end position="136"/>
    </location>
</feature>
<organism evidence="9 10">
    <name type="scientific">Sphaerotilus sulfidivorans</name>
    <dbReference type="NCBI Taxonomy" id="639200"/>
    <lineage>
        <taxon>Bacteria</taxon>
        <taxon>Pseudomonadati</taxon>
        <taxon>Pseudomonadota</taxon>
        <taxon>Betaproteobacteria</taxon>
        <taxon>Burkholderiales</taxon>
        <taxon>Sphaerotilaceae</taxon>
        <taxon>Sphaerotilus</taxon>
    </lineage>
</organism>
<keyword evidence="6 7" id="KW-0131">Cell cycle</keyword>
<dbReference type="Gene3D" id="2.120.10.30">
    <property type="entry name" value="TolB, C-terminal domain"/>
    <property type="match status" value="1"/>
</dbReference>
<dbReference type="PROSITE" id="PS51318">
    <property type="entry name" value="TAT"/>
    <property type="match status" value="1"/>
</dbReference>
<evidence type="ECO:0000256" key="2">
    <source>
        <dbReference type="ARBA" id="ARBA00009820"/>
    </source>
</evidence>
<dbReference type="EMBL" id="CP035708">
    <property type="protein sequence ID" value="QEN01017.1"/>
    <property type="molecule type" value="Genomic_DNA"/>
</dbReference>
<dbReference type="OrthoDB" id="9802240at2"/>
<dbReference type="InterPro" id="IPR006311">
    <property type="entry name" value="TAT_signal"/>
</dbReference>
<dbReference type="GO" id="GO:0042597">
    <property type="term" value="C:periplasmic space"/>
    <property type="evidence" value="ECO:0007669"/>
    <property type="project" value="UniProtKB-SubCell"/>
</dbReference>
<protein>
    <recommendedName>
        <fullName evidence="7">Tol-Pal system protein TolB</fullName>
    </recommendedName>
</protein>
<proteinExistence type="inferred from homology"/>
<evidence type="ECO:0000256" key="1">
    <source>
        <dbReference type="ARBA" id="ARBA00004418"/>
    </source>
</evidence>
<gene>
    <name evidence="7 9" type="primary">tolB</name>
    <name evidence="9" type="ORF">EWH46_09700</name>
</gene>